<evidence type="ECO:0000313" key="3">
    <source>
        <dbReference type="Proteomes" id="UP000294702"/>
    </source>
</evidence>
<dbReference type="RefSeq" id="WP_132690566.1">
    <property type="nucleotide sequence ID" value="NZ_SMFT01000002.1"/>
</dbReference>
<dbReference type="AlphaFoldDB" id="A0A4R1G548"/>
<keyword evidence="1" id="KW-0812">Transmembrane</keyword>
<dbReference type="OrthoDB" id="5678824at2"/>
<organism evidence="2 3">
    <name type="scientific">Volucribacter psittacicida</name>
    <dbReference type="NCBI Taxonomy" id="203482"/>
    <lineage>
        <taxon>Bacteria</taxon>
        <taxon>Pseudomonadati</taxon>
        <taxon>Pseudomonadota</taxon>
        <taxon>Gammaproteobacteria</taxon>
        <taxon>Pasteurellales</taxon>
        <taxon>Pasteurellaceae</taxon>
        <taxon>Volucribacter</taxon>
    </lineage>
</organism>
<feature type="transmembrane region" description="Helical" evidence="1">
    <location>
        <begin position="7"/>
        <end position="24"/>
    </location>
</feature>
<keyword evidence="3" id="KW-1185">Reference proteome</keyword>
<keyword evidence="1" id="KW-0472">Membrane</keyword>
<gene>
    <name evidence="2" type="ORF">EV694_1258</name>
</gene>
<dbReference type="EMBL" id="SMFT01000002">
    <property type="protein sequence ID" value="TCJ98831.1"/>
    <property type="molecule type" value="Genomic_DNA"/>
</dbReference>
<comment type="caution">
    <text evidence="2">The sequence shown here is derived from an EMBL/GenBank/DDBJ whole genome shotgun (WGS) entry which is preliminary data.</text>
</comment>
<accession>A0A4R1G548</accession>
<sequence>MDLVKRALLFFCAVSLLGLSYFYWQYKTTYHKYQVSQIEKQTLQLQLVDSHQQIADFYQQTKAMTLQINQLTQQTEQRQNALNQALQHHQDWANQPVPNDVIRLFNKASNTHKNADNLPHNERLQNTK</sequence>
<reference evidence="2 3" key="1">
    <citation type="submission" date="2019-03" db="EMBL/GenBank/DDBJ databases">
        <title>Genomic Encyclopedia of Type Strains, Phase IV (KMG-IV): sequencing the most valuable type-strain genomes for metagenomic binning, comparative biology and taxonomic classification.</title>
        <authorList>
            <person name="Goeker M."/>
        </authorList>
    </citation>
    <scope>NUCLEOTIDE SEQUENCE [LARGE SCALE GENOMIC DNA]</scope>
    <source>
        <strain evidence="2 3">DSM 15534</strain>
    </source>
</reference>
<evidence type="ECO:0000256" key="1">
    <source>
        <dbReference type="SAM" id="Phobius"/>
    </source>
</evidence>
<proteinExistence type="predicted"/>
<keyword evidence="1" id="KW-1133">Transmembrane helix</keyword>
<evidence type="ECO:0008006" key="4">
    <source>
        <dbReference type="Google" id="ProtNLM"/>
    </source>
</evidence>
<dbReference type="Proteomes" id="UP000294702">
    <property type="component" value="Unassembled WGS sequence"/>
</dbReference>
<protein>
    <recommendedName>
        <fullName evidence="4">LysB family phage lysis regulatory protein</fullName>
    </recommendedName>
</protein>
<name>A0A4R1G548_9PAST</name>
<evidence type="ECO:0000313" key="2">
    <source>
        <dbReference type="EMBL" id="TCJ98831.1"/>
    </source>
</evidence>